<evidence type="ECO:0000313" key="2">
    <source>
        <dbReference type="Proteomes" id="UP000030675"/>
    </source>
</evidence>
<organism evidence="1 2">
    <name type="scientific">Photobacterium leiognathi lrivu.4.1</name>
    <dbReference type="NCBI Taxonomy" id="1248232"/>
    <lineage>
        <taxon>Bacteria</taxon>
        <taxon>Pseudomonadati</taxon>
        <taxon>Pseudomonadota</taxon>
        <taxon>Gammaproteobacteria</taxon>
        <taxon>Vibrionales</taxon>
        <taxon>Vibrionaceae</taxon>
        <taxon>Photobacterium</taxon>
    </lineage>
</organism>
<sequence length="90" mass="10371">MSKQHYHQQLSTLIDNALLHLYSQVAISHRFVPTAKRNTLLCQFLKPNSSGLYIITSDKVTDPEVSQCYLMVVNRHDKGELYFELEDKGC</sequence>
<dbReference type="HOGENOM" id="CLU_2438215_0_0_6"/>
<keyword evidence="1" id="KW-0413">Isomerase</keyword>
<proteinExistence type="predicted"/>
<evidence type="ECO:0000313" key="1">
    <source>
        <dbReference type="EMBL" id="GAD28580.1"/>
    </source>
</evidence>
<dbReference type="EMBL" id="DF196808">
    <property type="protein sequence ID" value="GAD28580.1"/>
    <property type="molecule type" value="Genomic_DNA"/>
</dbReference>
<dbReference type="AlphaFoldDB" id="V5H1H8"/>
<dbReference type="Proteomes" id="UP000030675">
    <property type="component" value="Unassembled WGS sequence"/>
</dbReference>
<dbReference type="InterPro" id="IPR021316">
    <property type="entry name" value="DUF2913"/>
</dbReference>
<reference evidence="2" key="1">
    <citation type="submission" date="2012-12" db="EMBL/GenBank/DDBJ databases">
        <title>Genome Sequence of Photobacterium leiognathi lrivu.4.1.</title>
        <authorList>
            <person name="Urbanczyk H."/>
            <person name="Ogura Y."/>
            <person name="Hayashi T."/>
            <person name="Dunlap P.V."/>
        </authorList>
    </citation>
    <scope>NUCLEOTIDE SEQUENCE [LARGE SCALE GENOMIC DNA]</scope>
    <source>
        <strain evidence="2">lrivu.4.1</strain>
    </source>
</reference>
<gene>
    <name evidence="1" type="ORF">PLEI_0221</name>
</gene>
<dbReference type="GO" id="GO:0016853">
    <property type="term" value="F:isomerase activity"/>
    <property type="evidence" value="ECO:0007669"/>
    <property type="project" value="UniProtKB-KW"/>
</dbReference>
<accession>V5H1H8</accession>
<name>V5H1H8_PHOLE</name>
<dbReference type="Pfam" id="PF11140">
    <property type="entry name" value="DUF2913"/>
    <property type="match status" value="1"/>
</dbReference>
<dbReference type="RefSeq" id="WP_023931130.1">
    <property type="nucleotide sequence ID" value="NZ_DF196808.1"/>
</dbReference>
<protein>
    <submittedName>
        <fullName evidence="1">Putative ribose-5-phosphate isomerase A domain protein</fullName>
    </submittedName>
</protein>